<evidence type="ECO:0000313" key="2">
    <source>
        <dbReference type="WBParaSite" id="maker-unitig_45142-snap-gene-0.1-mRNA-1"/>
    </source>
</evidence>
<organism evidence="1 2">
    <name type="scientific">Macrostomum lignano</name>
    <dbReference type="NCBI Taxonomy" id="282301"/>
    <lineage>
        <taxon>Eukaryota</taxon>
        <taxon>Metazoa</taxon>
        <taxon>Spiralia</taxon>
        <taxon>Lophotrochozoa</taxon>
        <taxon>Platyhelminthes</taxon>
        <taxon>Rhabditophora</taxon>
        <taxon>Macrostomorpha</taxon>
        <taxon>Macrostomida</taxon>
        <taxon>Macrostomidae</taxon>
        <taxon>Macrostomum</taxon>
    </lineage>
</organism>
<accession>A0A1I8FRW3</accession>
<evidence type="ECO:0000313" key="1">
    <source>
        <dbReference type="Proteomes" id="UP000095280"/>
    </source>
</evidence>
<protein>
    <submittedName>
        <fullName evidence="2">WSC domain-containing protein</fullName>
    </submittedName>
</protein>
<name>A0A1I8FRW3_9PLAT</name>
<dbReference type="AlphaFoldDB" id="A0A1I8FRW3"/>
<dbReference type="WBParaSite" id="maker-unitig_45142-snap-gene-0.1-mRNA-1">
    <property type="protein sequence ID" value="maker-unitig_45142-snap-gene-0.1-mRNA-1"/>
    <property type="gene ID" value="maker-unitig_45142-snap-gene-0.1"/>
</dbReference>
<dbReference type="Proteomes" id="UP000095280">
    <property type="component" value="Unplaced"/>
</dbReference>
<keyword evidence="1" id="KW-1185">Reference proteome</keyword>
<reference evidence="2" key="1">
    <citation type="submission" date="2016-11" db="UniProtKB">
        <authorList>
            <consortium name="WormBaseParasite"/>
        </authorList>
    </citation>
    <scope>IDENTIFICATION</scope>
</reference>
<sequence length="262" mass="28671">HRLPLLAVTSCRLAARYQLLSQRPVLRRSAGAATSTAATDKKRDSECPMKCNGPTRSSCCGGVCAPAIIYAYWRWRGSGPQCWCGNSHDGRYGQGLIGPPSARPLRAAKQLLCGGGVWHNLIYETGFTRAHQYASQCFCGNKYGRYGKGCRPHLAALAAMARRTKLLRRHTCGGTMYTQLDREAEEFHSIGCATDDKALRQAYGFLYFGVQNSNQCFCGNKYGRYGKAAEGACNQAKLLATRREPAALLPLIVFYPNQCGGP</sequence>
<proteinExistence type="predicted"/>